<keyword evidence="3" id="KW-0378">Hydrolase</keyword>
<keyword evidence="6" id="KW-1185">Reference proteome</keyword>
<dbReference type="InterPro" id="IPR032466">
    <property type="entry name" value="Metal_Hydrolase"/>
</dbReference>
<dbReference type="CDD" id="cd01310">
    <property type="entry name" value="TatD_DNAse"/>
    <property type="match status" value="1"/>
</dbReference>
<comment type="caution">
    <text evidence="5">The sequence shown here is derived from an EMBL/GenBank/DDBJ whole genome shotgun (WGS) entry which is preliminary data.</text>
</comment>
<dbReference type="PANTHER" id="PTHR46124">
    <property type="entry name" value="D-AMINOACYL-TRNA DEACYLASE"/>
    <property type="match status" value="1"/>
</dbReference>
<feature type="binding site" evidence="4">
    <location>
        <position position="130"/>
    </location>
    <ligand>
        <name>a divalent metal cation</name>
        <dbReference type="ChEBI" id="CHEBI:60240"/>
        <label>2</label>
    </ligand>
</feature>
<dbReference type="GO" id="GO:0016788">
    <property type="term" value="F:hydrolase activity, acting on ester bonds"/>
    <property type="evidence" value="ECO:0007669"/>
    <property type="project" value="InterPro"/>
</dbReference>
<dbReference type="PANTHER" id="PTHR46124:SF2">
    <property type="entry name" value="D-AMINOACYL-TRNA DEACYLASE"/>
    <property type="match status" value="1"/>
</dbReference>
<organism evidence="5 6">
    <name type="scientific">Pseudoalteromonas peptidolytica F12-50-A1</name>
    <dbReference type="NCBI Taxonomy" id="1315280"/>
    <lineage>
        <taxon>Bacteria</taxon>
        <taxon>Pseudomonadati</taxon>
        <taxon>Pseudomonadota</taxon>
        <taxon>Gammaproteobacteria</taxon>
        <taxon>Alteromonadales</taxon>
        <taxon>Pseudoalteromonadaceae</taxon>
        <taxon>Pseudoalteromonas</taxon>
    </lineage>
</organism>
<dbReference type="NCBIfam" id="TIGR00010">
    <property type="entry name" value="YchF/TatD family DNA exonuclease"/>
    <property type="match status" value="1"/>
</dbReference>
<evidence type="ECO:0000256" key="3">
    <source>
        <dbReference type="ARBA" id="ARBA00022801"/>
    </source>
</evidence>
<evidence type="ECO:0000256" key="2">
    <source>
        <dbReference type="ARBA" id="ARBA00022723"/>
    </source>
</evidence>
<feature type="binding site" evidence="4">
    <location>
        <position position="203"/>
    </location>
    <ligand>
        <name>a divalent metal cation</name>
        <dbReference type="ChEBI" id="CHEBI:60240"/>
        <label>1</label>
    </ligand>
</feature>
<gene>
    <name evidence="5" type="primary">tatD</name>
    <name evidence="5" type="ORF">PPEP_a2419</name>
</gene>
<dbReference type="InterPro" id="IPR018228">
    <property type="entry name" value="DNase_TatD-rel_CS"/>
</dbReference>
<dbReference type="FunFam" id="3.20.20.140:FF:000005">
    <property type="entry name" value="TatD family hydrolase"/>
    <property type="match status" value="1"/>
</dbReference>
<dbReference type="SUPFAM" id="SSF51556">
    <property type="entry name" value="Metallo-dependent hydrolases"/>
    <property type="match status" value="1"/>
</dbReference>
<dbReference type="GO" id="GO:0046872">
    <property type="term" value="F:metal ion binding"/>
    <property type="evidence" value="ECO:0007669"/>
    <property type="project" value="UniProtKB-KW"/>
</dbReference>
<dbReference type="InterPro" id="IPR015991">
    <property type="entry name" value="TatD/YcfH-like"/>
</dbReference>
<protein>
    <submittedName>
        <fullName evidence="5">TatD DNase family protein</fullName>
    </submittedName>
</protein>
<feature type="binding site" evidence="4">
    <location>
        <position position="152"/>
    </location>
    <ligand>
        <name>a divalent metal cation</name>
        <dbReference type="ChEBI" id="CHEBI:60240"/>
        <label>2</label>
    </ligand>
</feature>
<sequence>MSTMIDAGVNLTSSQFSADLPSVIARAKSAGVSSMLAIGCDLQSSKESIELAEKHQLFCSVGVHPHDARHAPDSLYDDLSALLTSSNHVVAVGECGLDFNRDFSPRPIQQSVCLTQLHLAQAANFPVYLHEREAHSALMPLLNEVKVEGILHCFTGDKTALKNYLDYGLMIGITGWICDERRGQDLQQLLQYIPLDRLLIETDAPYLLPRTITPKPKSRRNEPMFLSYVADQIAHLKQCSAQTIMQATTQNFKQLFVR</sequence>
<accession>A0A8I0T355</accession>
<dbReference type="Proteomes" id="UP000660708">
    <property type="component" value="Unassembled WGS sequence"/>
</dbReference>
<comment type="similarity">
    <text evidence="1">Belongs to the metallo-dependent hydrolases superfamily. TatD-type hydrolase family.</text>
</comment>
<feature type="binding site" evidence="4">
    <location>
        <position position="94"/>
    </location>
    <ligand>
        <name>a divalent metal cation</name>
        <dbReference type="ChEBI" id="CHEBI:60240"/>
        <label>1</label>
    </ligand>
</feature>
<evidence type="ECO:0000313" key="5">
    <source>
        <dbReference type="EMBL" id="MBE0344763.1"/>
    </source>
</evidence>
<evidence type="ECO:0000256" key="1">
    <source>
        <dbReference type="ARBA" id="ARBA00009275"/>
    </source>
</evidence>
<dbReference type="EMBL" id="AQHF01000017">
    <property type="protein sequence ID" value="MBE0344763.1"/>
    <property type="molecule type" value="Genomic_DNA"/>
</dbReference>
<dbReference type="PIRSF" id="PIRSF005902">
    <property type="entry name" value="DNase_TatD"/>
    <property type="match status" value="1"/>
</dbReference>
<evidence type="ECO:0000256" key="4">
    <source>
        <dbReference type="PIRSR" id="PIRSR005902-1"/>
    </source>
</evidence>
<dbReference type="RefSeq" id="WP_147388946.1">
    <property type="nucleotide sequence ID" value="NZ_AQHF01000017.1"/>
</dbReference>
<name>A0A8I0T355_9GAMM</name>
<reference evidence="5 6" key="1">
    <citation type="submission" date="2015-06" db="EMBL/GenBank/DDBJ databases">
        <title>Genome sequence of Pseudoalteromonas peptidolytica.</title>
        <authorList>
            <person name="Xie B.-B."/>
            <person name="Rong J.-C."/>
            <person name="Qin Q.-L."/>
            <person name="Zhang Y.-Z."/>
        </authorList>
    </citation>
    <scope>NUCLEOTIDE SEQUENCE [LARGE SCALE GENOMIC DNA]</scope>
    <source>
        <strain evidence="5 6">F12-50-A1</strain>
    </source>
</reference>
<dbReference type="InterPro" id="IPR001130">
    <property type="entry name" value="TatD-like"/>
</dbReference>
<dbReference type="PROSITE" id="PS01091">
    <property type="entry name" value="TATD_3"/>
    <property type="match status" value="1"/>
</dbReference>
<dbReference type="Pfam" id="PF01026">
    <property type="entry name" value="TatD_DNase"/>
    <property type="match status" value="1"/>
</dbReference>
<keyword evidence="2 4" id="KW-0479">Metal-binding</keyword>
<proteinExistence type="inferred from homology"/>
<evidence type="ECO:0000313" key="6">
    <source>
        <dbReference type="Proteomes" id="UP000660708"/>
    </source>
</evidence>
<dbReference type="Gene3D" id="3.20.20.140">
    <property type="entry name" value="Metal-dependent hydrolases"/>
    <property type="match status" value="1"/>
</dbReference>
<dbReference type="GO" id="GO:0004536">
    <property type="term" value="F:DNA nuclease activity"/>
    <property type="evidence" value="ECO:0007669"/>
    <property type="project" value="InterPro"/>
</dbReference>
<dbReference type="GO" id="GO:0005829">
    <property type="term" value="C:cytosol"/>
    <property type="evidence" value="ECO:0007669"/>
    <property type="project" value="TreeGrafter"/>
</dbReference>
<dbReference type="AlphaFoldDB" id="A0A8I0T355"/>